<organism evidence="3 4">
    <name type="scientific">Saccharopolyspora taberi</name>
    <dbReference type="NCBI Taxonomy" id="60895"/>
    <lineage>
        <taxon>Bacteria</taxon>
        <taxon>Bacillati</taxon>
        <taxon>Actinomycetota</taxon>
        <taxon>Actinomycetes</taxon>
        <taxon>Pseudonocardiales</taxon>
        <taxon>Pseudonocardiaceae</taxon>
        <taxon>Saccharopolyspora</taxon>
    </lineage>
</organism>
<evidence type="ECO:0000313" key="3">
    <source>
        <dbReference type="EMBL" id="GAA2807199.1"/>
    </source>
</evidence>
<comment type="caution">
    <text evidence="3">The sequence shown here is derived from an EMBL/GenBank/DDBJ whole genome shotgun (WGS) entry which is preliminary data.</text>
</comment>
<keyword evidence="2" id="KW-0472">Membrane</keyword>
<evidence type="ECO:0000256" key="1">
    <source>
        <dbReference type="SAM" id="MobiDB-lite"/>
    </source>
</evidence>
<proteinExistence type="predicted"/>
<gene>
    <name evidence="3" type="ORF">GCM10010470_48110</name>
</gene>
<name>A0ABN3VI05_9PSEU</name>
<accession>A0ABN3VI05</accession>
<keyword evidence="2" id="KW-1133">Transmembrane helix</keyword>
<feature type="region of interest" description="Disordered" evidence="1">
    <location>
        <begin position="1"/>
        <end position="51"/>
    </location>
</feature>
<sequence>MPGQPVPGQPVPGQPVSGQPQEFPPQAPEWGGQFGPGSWIQEPNGFADVEPPEKKSKLPLILGLVIAVVVVAGGVVGGLFLFGGGGPGEARPVAQTVVDKVNAHDFGWLRSNLCKANSQQLQQGLNQLEPSKFNVRLGSVTEQGEQATVKLGGTFSTNGDSMPVDQTMVLKVEDGQWKICELGG</sequence>
<feature type="compositionally biased region" description="Pro residues" evidence="1">
    <location>
        <begin position="1"/>
        <end position="13"/>
    </location>
</feature>
<keyword evidence="2" id="KW-0812">Transmembrane</keyword>
<dbReference type="EMBL" id="BAAAUX010000019">
    <property type="protein sequence ID" value="GAA2807199.1"/>
    <property type="molecule type" value="Genomic_DNA"/>
</dbReference>
<reference evidence="3 4" key="1">
    <citation type="journal article" date="2019" name="Int. J. Syst. Evol. Microbiol.">
        <title>The Global Catalogue of Microorganisms (GCM) 10K type strain sequencing project: providing services to taxonomists for standard genome sequencing and annotation.</title>
        <authorList>
            <consortium name="The Broad Institute Genomics Platform"/>
            <consortium name="The Broad Institute Genome Sequencing Center for Infectious Disease"/>
            <person name="Wu L."/>
            <person name="Ma J."/>
        </authorList>
    </citation>
    <scope>NUCLEOTIDE SEQUENCE [LARGE SCALE GENOMIC DNA]</scope>
    <source>
        <strain evidence="3 4">JCM 9383</strain>
    </source>
</reference>
<evidence type="ECO:0000256" key="2">
    <source>
        <dbReference type="SAM" id="Phobius"/>
    </source>
</evidence>
<keyword evidence="4" id="KW-1185">Reference proteome</keyword>
<dbReference type="Proteomes" id="UP001500979">
    <property type="component" value="Unassembled WGS sequence"/>
</dbReference>
<evidence type="ECO:0000313" key="4">
    <source>
        <dbReference type="Proteomes" id="UP001500979"/>
    </source>
</evidence>
<evidence type="ECO:0008006" key="5">
    <source>
        <dbReference type="Google" id="ProtNLM"/>
    </source>
</evidence>
<feature type="transmembrane region" description="Helical" evidence="2">
    <location>
        <begin position="60"/>
        <end position="82"/>
    </location>
</feature>
<protein>
    <recommendedName>
        <fullName evidence="5">DUF4878 domain-containing protein</fullName>
    </recommendedName>
</protein>